<keyword evidence="4" id="KW-0297">G-protein coupled receptor</keyword>
<gene>
    <name evidence="11" type="primary">RvY_14828-1</name>
    <name evidence="11" type="synonym">RvY_14828.1</name>
    <name evidence="11" type="ORF">RvY_14828</name>
</gene>
<keyword evidence="7" id="KW-0807">Transducer</keyword>
<dbReference type="PROSITE" id="PS50262">
    <property type="entry name" value="G_PROTEIN_RECEP_F1_2"/>
    <property type="match status" value="1"/>
</dbReference>
<dbReference type="AlphaFoldDB" id="A0A1D1VU72"/>
<dbReference type="EMBL" id="BDGG01000011">
    <property type="protein sequence ID" value="GAV04561.1"/>
    <property type="molecule type" value="Genomic_DNA"/>
</dbReference>
<sequence>MALDRCFVIWCVGAYFAPLIIIFTAYIRIISVVVIRGNVLSTLYAGRSMSFTVGKRQEMQQTKSAKTSFFVVAGWAIAWTPYAIVSLLAILGATEYITPVICQIPAIFAKTAAVYNPIMHGIVKLSSRYSTTYRSMEPAVRIYTVGIPPRALLPRKAGQPLFMGGRLPNLVYDVGIYR</sequence>
<evidence type="ECO:0000256" key="4">
    <source>
        <dbReference type="ARBA" id="ARBA00023040"/>
    </source>
</evidence>
<evidence type="ECO:0000256" key="7">
    <source>
        <dbReference type="ARBA" id="ARBA00023224"/>
    </source>
</evidence>
<dbReference type="InterPro" id="IPR050125">
    <property type="entry name" value="GPCR_opsins"/>
</dbReference>
<keyword evidence="8" id="KW-0844">Vision</keyword>
<dbReference type="STRING" id="947166.A0A1D1VU72"/>
<proteinExistence type="predicted"/>
<evidence type="ECO:0000256" key="1">
    <source>
        <dbReference type="ARBA" id="ARBA00004141"/>
    </source>
</evidence>
<keyword evidence="6" id="KW-0675">Receptor</keyword>
<dbReference type="PANTHER" id="PTHR24240">
    <property type="entry name" value="OPSIN"/>
    <property type="match status" value="1"/>
</dbReference>
<keyword evidence="8" id="KW-0716">Sensory transduction</keyword>
<evidence type="ECO:0000313" key="11">
    <source>
        <dbReference type="EMBL" id="GAV04561.1"/>
    </source>
</evidence>
<evidence type="ECO:0000259" key="10">
    <source>
        <dbReference type="PROSITE" id="PS50262"/>
    </source>
</evidence>
<dbReference type="Proteomes" id="UP000186922">
    <property type="component" value="Unassembled WGS sequence"/>
</dbReference>
<evidence type="ECO:0000256" key="9">
    <source>
        <dbReference type="SAM" id="Phobius"/>
    </source>
</evidence>
<keyword evidence="12" id="KW-1185">Reference proteome</keyword>
<dbReference type="SUPFAM" id="SSF81321">
    <property type="entry name" value="Family A G protein-coupled receptor-like"/>
    <property type="match status" value="1"/>
</dbReference>
<feature type="transmembrane region" description="Helical" evidence="9">
    <location>
        <begin position="67"/>
        <end position="90"/>
    </location>
</feature>
<dbReference type="Pfam" id="PF00001">
    <property type="entry name" value="7tm_1"/>
    <property type="match status" value="1"/>
</dbReference>
<dbReference type="OrthoDB" id="9996086at2759"/>
<dbReference type="GO" id="GO:0016020">
    <property type="term" value="C:membrane"/>
    <property type="evidence" value="ECO:0007669"/>
    <property type="project" value="UniProtKB-SubCell"/>
</dbReference>
<evidence type="ECO:0000256" key="8">
    <source>
        <dbReference type="ARBA" id="ARBA00023305"/>
    </source>
</evidence>
<dbReference type="GO" id="GO:0007601">
    <property type="term" value="P:visual perception"/>
    <property type="evidence" value="ECO:0007669"/>
    <property type="project" value="UniProtKB-KW"/>
</dbReference>
<dbReference type="PRINTS" id="PR00237">
    <property type="entry name" value="GPCRRHODOPSN"/>
</dbReference>
<evidence type="ECO:0000256" key="6">
    <source>
        <dbReference type="ARBA" id="ARBA00023170"/>
    </source>
</evidence>
<comment type="subcellular location">
    <subcellularLocation>
        <location evidence="1">Membrane</location>
        <topology evidence="1">Multi-pass membrane protein</topology>
    </subcellularLocation>
</comment>
<evidence type="ECO:0000256" key="2">
    <source>
        <dbReference type="ARBA" id="ARBA00022692"/>
    </source>
</evidence>
<feature type="transmembrane region" description="Helical" evidence="9">
    <location>
        <begin position="7"/>
        <end position="23"/>
    </location>
</feature>
<dbReference type="InterPro" id="IPR017452">
    <property type="entry name" value="GPCR_Rhodpsn_7TM"/>
</dbReference>
<reference evidence="11 12" key="1">
    <citation type="journal article" date="2016" name="Nat. Commun.">
        <title>Extremotolerant tardigrade genome and improved radiotolerance of human cultured cells by tardigrade-unique protein.</title>
        <authorList>
            <person name="Hashimoto T."/>
            <person name="Horikawa D.D."/>
            <person name="Saito Y."/>
            <person name="Kuwahara H."/>
            <person name="Kozuka-Hata H."/>
            <person name="Shin-I T."/>
            <person name="Minakuchi Y."/>
            <person name="Ohishi K."/>
            <person name="Motoyama A."/>
            <person name="Aizu T."/>
            <person name="Enomoto A."/>
            <person name="Kondo K."/>
            <person name="Tanaka S."/>
            <person name="Hara Y."/>
            <person name="Koshikawa S."/>
            <person name="Sagara H."/>
            <person name="Miura T."/>
            <person name="Yokobori S."/>
            <person name="Miyagawa K."/>
            <person name="Suzuki Y."/>
            <person name="Kubo T."/>
            <person name="Oyama M."/>
            <person name="Kohara Y."/>
            <person name="Fujiyama A."/>
            <person name="Arakawa K."/>
            <person name="Katayama T."/>
            <person name="Toyoda A."/>
            <person name="Kunieda T."/>
        </authorList>
    </citation>
    <scope>NUCLEOTIDE SEQUENCE [LARGE SCALE GENOMIC DNA]</scope>
    <source>
        <strain evidence="11 12">YOKOZUNA-1</strain>
    </source>
</reference>
<accession>A0A1D1VU72</accession>
<dbReference type="Gene3D" id="1.20.1070.10">
    <property type="entry name" value="Rhodopsin 7-helix transmembrane proteins"/>
    <property type="match status" value="1"/>
</dbReference>
<evidence type="ECO:0000256" key="5">
    <source>
        <dbReference type="ARBA" id="ARBA00023136"/>
    </source>
</evidence>
<organism evidence="11 12">
    <name type="scientific">Ramazzottius varieornatus</name>
    <name type="common">Water bear</name>
    <name type="synonym">Tardigrade</name>
    <dbReference type="NCBI Taxonomy" id="947166"/>
    <lineage>
        <taxon>Eukaryota</taxon>
        <taxon>Metazoa</taxon>
        <taxon>Ecdysozoa</taxon>
        <taxon>Tardigrada</taxon>
        <taxon>Eutardigrada</taxon>
        <taxon>Parachela</taxon>
        <taxon>Hypsibioidea</taxon>
        <taxon>Ramazzottiidae</taxon>
        <taxon>Ramazzottius</taxon>
    </lineage>
</organism>
<keyword evidence="2 9" id="KW-0812">Transmembrane</keyword>
<dbReference type="InterPro" id="IPR000276">
    <property type="entry name" value="GPCR_Rhodpsn"/>
</dbReference>
<keyword evidence="3 9" id="KW-1133">Transmembrane helix</keyword>
<dbReference type="GO" id="GO:0004930">
    <property type="term" value="F:G protein-coupled receptor activity"/>
    <property type="evidence" value="ECO:0007669"/>
    <property type="project" value="UniProtKB-KW"/>
</dbReference>
<comment type="caution">
    <text evidence="11">The sequence shown here is derived from an EMBL/GenBank/DDBJ whole genome shotgun (WGS) entry which is preliminary data.</text>
</comment>
<evidence type="ECO:0000313" key="12">
    <source>
        <dbReference type="Proteomes" id="UP000186922"/>
    </source>
</evidence>
<keyword evidence="5 9" id="KW-0472">Membrane</keyword>
<evidence type="ECO:0000256" key="3">
    <source>
        <dbReference type="ARBA" id="ARBA00022989"/>
    </source>
</evidence>
<name>A0A1D1VU72_RAMVA</name>
<feature type="domain" description="G-protein coupled receptors family 1 profile" evidence="10">
    <location>
        <begin position="1"/>
        <end position="120"/>
    </location>
</feature>
<protein>
    <recommendedName>
        <fullName evidence="10">G-protein coupled receptors family 1 profile domain-containing protein</fullName>
    </recommendedName>
</protein>